<dbReference type="RefSeq" id="WP_085215899.1">
    <property type="nucleotide sequence ID" value="NZ_FXAM01000001.1"/>
</dbReference>
<dbReference type="OrthoDB" id="5577543at2"/>
<gene>
    <name evidence="2" type="ORF">SAMN02949497_4497</name>
</gene>
<dbReference type="AlphaFoldDB" id="A0A1Y6D2A7"/>
<organism evidence="2 3">
    <name type="scientific">Methylomagnum ishizawai</name>
    <dbReference type="NCBI Taxonomy" id="1760988"/>
    <lineage>
        <taxon>Bacteria</taxon>
        <taxon>Pseudomonadati</taxon>
        <taxon>Pseudomonadota</taxon>
        <taxon>Gammaproteobacteria</taxon>
        <taxon>Methylococcales</taxon>
        <taxon>Methylococcaceae</taxon>
        <taxon>Methylomagnum</taxon>
    </lineage>
</organism>
<keyword evidence="1" id="KW-0732">Signal</keyword>
<dbReference type="EMBL" id="FXAM01000001">
    <property type="protein sequence ID" value="SMF97078.1"/>
    <property type="molecule type" value="Genomic_DNA"/>
</dbReference>
<evidence type="ECO:0000313" key="3">
    <source>
        <dbReference type="Proteomes" id="UP000192923"/>
    </source>
</evidence>
<name>A0A1Y6D2A7_9GAMM</name>
<evidence type="ECO:0000313" key="2">
    <source>
        <dbReference type="EMBL" id="SMF97078.1"/>
    </source>
</evidence>
<reference evidence="2 3" key="1">
    <citation type="submission" date="2016-12" db="EMBL/GenBank/DDBJ databases">
        <authorList>
            <person name="Song W.-J."/>
            <person name="Kurnit D.M."/>
        </authorList>
    </citation>
    <scope>NUCLEOTIDE SEQUENCE [LARGE SCALE GENOMIC DNA]</scope>
    <source>
        <strain evidence="2 3">175</strain>
    </source>
</reference>
<evidence type="ECO:0000256" key="1">
    <source>
        <dbReference type="SAM" id="SignalP"/>
    </source>
</evidence>
<sequence>MKLGKLACAFLACLAPAAAGAAEIYGGNGIGFSNNTVNPGTGASPTGPWVANIVFSKLDAKKGAAATLKTGDDITHSDQAADAAKNGLTQIVPTLKSMSWCDTDNVKTLMADAGGVDASKCYGWSMHSRWVVLDLNALQKGGMGNVWVSITAKRYDDGDGVTTEDDLVPALSVFEGRQDLGIHLHWYPSQFQTAPKFWAWKLAPFNSKASQSNGWATAYLAQGSLDSANVTGKFKLRPGGQNYLSVAVGGDAKDPDNKHDVNFLLEVAVSKKKPASASNSGSNGGAAGGIDKCGCEIGVTQWHPSMNHCMAIAQCTPLAGTADQCKTPEMCEKDGGR</sequence>
<feature type="chain" id="PRO_5012825465" evidence="1">
    <location>
        <begin position="22"/>
        <end position="337"/>
    </location>
</feature>
<protein>
    <submittedName>
        <fullName evidence="2">Uncharacterized protein</fullName>
    </submittedName>
</protein>
<keyword evidence="3" id="KW-1185">Reference proteome</keyword>
<accession>A0A1Y6D2A7</accession>
<feature type="signal peptide" evidence="1">
    <location>
        <begin position="1"/>
        <end position="21"/>
    </location>
</feature>
<proteinExistence type="predicted"/>
<dbReference type="Proteomes" id="UP000192923">
    <property type="component" value="Unassembled WGS sequence"/>
</dbReference>